<organism evidence="1 2">
    <name type="scientific">Symbiodinium natans</name>
    <dbReference type="NCBI Taxonomy" id="878477"/>
    <lineage>
        <taxon>Eukaryota</taxon>
        <taxon>Sar</taxon>
        <taxon>Alveolata</taxon>
        <taxon>Dinophyceae</taxon>
        <taxon>Suessiales</taxon>
        <taxon>Symbiodiniaceae</taxon>
        <taxon>Symbiodinium</taxon>
    </lineage>
</organism>
<proteinExistence type="predicted"/>
<reference evidence="1" key="1">
    <citation type="submission" date="2021-02" db="EMBL/GenBank/DDBJ databases">
        <authorList>
            <person name="Dougan E. K."/>
            <person name="Rhodes N."/>
            <person name="Thang M."/>
            <person name="Chan C."/>
        </authorList>
    </citation>
    <scope>NUCLEOTIDE SEQUENCE</scope>
</reference>
<comment type="caution">
    <text evidence="1">The sequence shown here is derived from an EMBL/GenBank/DDBJ whole genome shotgun (WGS) entry which is preliminary data.</text>
</comment>
<dbReference type="Proteomes" id="UP000604046">
    <property type="component" value="Unassembled WGS sequence"/>
</dbReference>
<protein>
    <submittedName>
        <fullName evidence="1">Uncharacterized protein</fullName>
    </submittedName>
</protein>
<name>A0A812SHK7_9DINO</name>
<sequence length="114" mass="11953">MVRQLSAGLTQVLPVPVTPPARCCRPCLLEIACVNPAASRQAAVVSTPGGLQFSTIDPELNIAYVLFGHKLEPDIIANIGGELKVIGSVWMAIKVPRHAVPMARPLGTYAGALG</sequence>
<evidence type="ECO:0000313" key="1">
    <source>
        <dbReference type="EMBL" id="CAE7474311.1"/>
    </source>
</evidence>
<accession>A0A812SHK7</accession>
<evidence type="ECO:0000313" key="2">
    <source>
        <dbReference type="Proteomes" id="UP000604046"/>
    </source>
</evidence>
<dbReference type="EMBL" id="CAJNDS010002436">
    <property type="protein sequence ID" value="CAE7474311.1"/>
    <property type="molecule type" value="Genomic_DNA"/>
</dbReference>
<gene>
    <name evidence="1" type="ORF">SNAT2548_LOCUS26648</name>
</gene>
<dbReference type="AlphaFoldDB" id="A0A812SHK7"/>
<keyword evidence="2" id="KW-1185">Reference proteome</keyword>